<evidence type="ECO:0000313" key="2">
    <source>
        <dbReference type="WBParaSite" id="nRc.2.0.1.t28437-RA"/>
    </source>
</evidence>
<accession>A0A915JQQ2</accession>
<dbReference type="AlphaFoldDB" id="A0A915JQQ2"/>
<sequence>MNIQKLQLEYFTEDCIEIMTFDIEHARSVQTPTAPKMVCNSYCDFSTICWTFVAKEIKKKILQHPMGKCPTKGLVIRRREVTGAEG</sequence>
<name>A0A915JQQ2_ROMCU</name>
<organism evidence="1 2">
    <name type="scientific">Romanomermis culicivorax</name>
    <name type="common">Nematode worm</name>
    <dbReference type="NCBI Taxonomy" id="13658"/>
    <lineage>
        <taxon>Eukaryota</taxon>
        <taxon>Metazoa</taxon>
        <taxon>Ecdysozoa</taxon>
        <taxon>Nematoda</taxon>
        <taxon>Enoplea</taxon>
        <taxon>Dorylaimia</taxon>
        <taxon>Mermithida</taxon>
        <taxon>Mermithoidea</taxon>
        <taxon>Mermithidae</taxon>
        <taxon>Romanomermis</taxon>
    </lineage>
</organism>
<protein>
    <submittedName>
        <fullName evidence="2">Uncharacterized protein</fullName>
    </submittedName>
</protein>
<keyword evidence="1" id="KW-1185">Reference proteome</keyword>
<dbReference type="Proteomes" id="UP000887565">
    <property type="component" value="Unplaced"/>
</dbReference>
<evidence type="ECO:0000313" key="1">
    <source>
        <dbReference type="Proteomes" id="UP000887565"/>
    </source>
</evidence>
<reference evidence="2" key="1">
    <citation type="submission" date="2022-11" db="UniProtKB">
        <authorList>
            <consortium name="WormBaseParasite"/>
        </authorList>
    </citation>
    <scope>IDENTIFICATION</scope>
</reference>
<dbReference type="WBParaSite" id="nRc.2.0.1.t28437-RA">
    <property type="protein sequence ID" value="nRc.2.0.1.t28437-RA"/>
    <property type="gene ID" value="nRc.2.0.1.g28437"/>
</dbReference>
<proteinExistence type="predicted"/>